<proteinExistence type="predicted"/>
<dbReference type="EMBL" id="UINC01231471">
    <property type="protein sequence ID" value="SVE64013.1"/>
    <property type="molecule type" value="Genomic_DNA"/>
</dbReference>
<protein>
    <submittedName>
        <fullName evidence="1">Uncharacterized protein</fullName>
    </submittedName>
</protein>
<reference evidence="1" key="1">
    <citation type="submission" date="2018-05" db="EMBL/GenBank/DDBJ databases">
        <authorList>
            <person name="Lanie J.A."/>
            <person name="Ng W.-L."/>
            <person name="Kazmierczak K.M."/>
            <person name="Andrzejewski T.M."/>
            <person name="Davidsen T.M."/>
            <person name="Wayne K.J."/>
            <person name="Tettelin H."/>
            <person name="Glass J.I."/>
            <person name="Rusch D."/>
            <person name="Podicherti R."/>
            <person name="Tsui H.-C.T."/>
            <person name="Winkler M.E."/>
        </authorList>
    </citation>
    <scope>NUCLEOTIDE SEQUENCE</scope>
</reference>
<organism evidence="1">
    <name type="scientific">marine metagenome</name>
    <dbReference type="NCBI Taxonomy" id="408172"/>
    <lineage>
        <taxon>unclassified sequences</taxon>
        <taxon>metagenomes</taxon>
        <taxon>ecological metagenomes</taxon>
    </lineage>
</organism>
<accession>A0A383F5Q9</accession>
<evidence type="ECO:0000313" key="1">
    <source>
        <dbReference type="EMBL" id="SVE64013.1"/>
    </source>
</evidence>
<sequence>MKTYISAGLEKWYVDSPDMRDIRQPGCFLRIRVAAVTPATPFPTIATCKGLFPFFG</sequence>
<name>A0A383F5Q9_9ZZZZ</name>
<dbReference type="AlphaFoldDB" id="A0A383F5Q9"/>
<gene>
    <name evidence="1" type="ORF">METZ01_LOCUS516867</name>
</gene>